<organism evidence="1">
    <name type="scientific">Tanacetum cinerariifolium</name>
    <name type="common">Dalmatian daisy</name>
    <name type="synonym">Chrysanthemum cinerariifolium</name>
    <dbReference type="NCBI Taxonomy" id="118510"/>
    <lineage>
        <taxon>Eukaryota</taxon>
        <taxon>Viridiplantae</taxon>
        <taxon>Streptophyta</taxon>
        <taxon>Embryophyta</taxon>
        <taxon>Tracheophyta</taxon>
        <taxon>Spermatophyta</taxon>
        <taxon>Magnoliopsida</taxon>
        <taxon>eudicotyledons</taxon>
        <taxon>Gunneridae</taxon>
        <taxon>Pentapetalae</taxon>
        <taxon>asterids</taxon>
        <taxon>campanulids</taxon>
        <taxon>Asterales</taxon>
        <taxon>Asteraceae</taxon>
        <taxon>Asteroideae</taxon>
        <taxon>Anthemideae</taxon>
        <taxon>Anthemidinae</taxon>
        <taxon>Tanacetum</taxon>
    </lineage>
</organism>
<proteinExistence type="predicted"/>
<comment type="caution">
    <text evidence="1">The sequence shown here is derived from an EMBL/GenBank/DDBJ whole genome shotgun (WGS) entry which is preliminary data.</text>
</comment>
<gene>
    <name evidence="1" type="ORF">Tci_053334</name>
</gene>
<reference evidence="1" key="1">
    <citation type="journal article" date="2019" name="Sci. Rep.">
        <title>Draft genome of Tanacetum cinerariifolium, the natural source of mosquito coil.</title>
        <authorList>
            <person name="Yamashiro T."/>
            <person name="Shiraishi A."/>
            <person name="Satake H."/>
            <person name="Nakayama K."/>
        </authorList>
    </citation>
    <scope>NUCLEOTIDE SEQUENCE</scope>
</reference>
<evidence type="ECO:0000313" key="1">
    <source>
        <dbReference type="EMBL" id="GEU81356.1"/>
    </source>
</evidence>
<accession>A0A699GKY7</accession>
<sequence length="468" mass="51993">MTLNKNTNQELFYPNLKGSSKRVLKDLAVQKQLTKLNATNVARRVILQVTAGQKHFEAKYNKVKAKQALIGSSASAPISSSGKNKGLIAKSYDWDEEEVSSDNNEVPKVKALMALADEERVFLAKKVPDEQIPTQKKKILRINQFTKDTSSFRLKDPVFVKSLADNSEVSITGSNKSKLSEAEDSTLLNHDTGKSVAPFPLPPIGKLTGAEHVSGPKTIKSTLKLKSTFKSKTLKGIIINEPFSAPTRGNKGSLASKTNSAPAIKLKNVKMEDDPPLDIVIKCDHAEFMSSMNINQYHTDQGESSLRSRPARPAIPFPSCIHSGYNDHKSDDCVYYPICEMCGSYNHDTYGHNMIISLRRGIKPRNPQHVTKNCKTCGSNVDTTSDHNDIEWFKKEKLFKLRKLSLSKQCNIRESLSRLNKRHLKHTLPAQIWDVPGPEGMYGNNSTYTTEGYGYGIVFKKGGKVNVP</sequence>
<dbReference type="AlphaFoldDB" id="A0A699GKY7"/>
<name>A0A699GKY7_TANCI</name>
<protein>
    <submittedName>
        <fullName evidence="1">Uncharacterized protein</fullName>
    </submittedName>
</protein>
<dbReference type="EMBL" id="BKCJ010008262">
    <property type="protein sequence ID" value="GEU81356.1"/>
    <property type="molecule type" value="Genomic_DNA"/>
</dbReference>